<dbReference type="GO" id="GO:0005886">
    <property type="term" value="C:plasma membrane"/>
    <property type="evidence" value="ECO:0007669"/>
    <property type="project" value="UniProtKB-SubCell"/>
</dbReference>
<gene>
    <name evidence="9" type="ORF">SDC9_77340</name>
</gene>
<feature type="transmembrane region" description="Helical" evidence="8">
    <location>
        <begin position="389"/>
        <end position="408"/>
    </location>
</feature>
<feature type="transmembrane region" description="Helical" evidence="8">
    <location>
        <begin position="565"/>
        <end position="586"/>
    </location>
</feature>
<feature type="transmembrane region" description="Helical" evidence="8">
    <location>
        <begin position="214"/>
        <end position="235"/>
    </location>
</feature>
<feature type="transmembrane region" description="Helical" evidence="8">
    <location>
        <begin position="20"/>
        <end position="40"/>
    </location>
</feature>
<evidence type="ECO:0000256" key="4">
    <source>
        <dbReference type="ARBA" id="ARBA00022692"/>
    </source>
</evidence>
<keyword evidence="2" id="KW-0813">Transport</keyword>
<feature type="transmembrane region" description="Helical" evidence="8">
    <location>
        <begin position="90"/>
        <end position="111"/>
    </location>
</feature>
<protein>
    <recommendedName>
        <fullName evidence="10">Ktr system potassium uptake protein B</fullName>
    </recommendedName>
</protein>
<feature type="transmembrane region" description="Helical" evidence="8">
    <location>
        <begin position="155"/>
        <end position="175"/>
    </location>
</feature>
<dbReference type="AlphaFoldDB" id="A0A644YQN2"/>
<sequence length="603" mass="67682">MRKLQLLLHENISGIKRPAVRWSFVGILAASMVGFFLVLAEVGFDTDFALREWYNERIGWIINFLMVMYSIQVLMVFLPGPPGIARVNIFIKLFILFLLSLHFFHFFDFGFSIETTSGYKISWLYNYALVSIIMLRSWSRIVGNVYASHITSEKLFVFSFVALIAIGTMLLLLPVSTTTQITFTDALFTSTSAVCVTGLTTLDTATQFTWFGKMVILVLLQMGGIGVMTFTSFFASVGRSRHSLSEGNALSSMVVARNMKKLFTALYAVIIVTFIIECTGTIIIYLQLPHSEFPDNISRFMFAMFHAVSAFCNAGFSIAPNGMMNDIFYHAWGIQMTVAWLIIFGGLGFFIITNYIERFSLGIRNFFKHTVMGKARKFEPNLININSRLVVSTTFWLLVIGTGLFLFFENNGALAGLKWDEKLYTAFFSTVVARTAGFNTVDYGTVLVPSAMLIMILMWIGASPGSTGGGIKTTTFATAFLTAFSIGRGKTTTHYHNRELNRQSGRKALVIIFFSIFAILICTMILAWLEPDVELKRLLFEAFSAFGTVGLSMNVTSSLSEASKYVLIFLMFIGRIGIVTLFVAFIRKTRFLLFSYPEEELFT</sequence>
<evidence type="ECO:0000256" key="1">
    <source>
        <dbReference type="ARBA" id="ARBA00004651"/>
    </source>
</evidence>
<dbReference type="InterPro" id="IPR003445">
    <property type="entry name" value="Cat_transpt"/>
</dbReference>
<dbReference type="PANTHER" id="PTHR32024">
    <property type="entry name" value="TRK SYSTEM POTASSIUM UPTAKE PROTEIN TRKG-RELATED"/>
    <property type="match status" value="1"/>
</dbReference>
<dbReference type="GO" id="GO:0008324">
    <property type="term" value="F:monoatomic cation transmembrane transporter activity"/>
    <property type="evidence" value="ECO:0007669"/>
    <property type="project" value="InterPro"/>
</dbReference>
<feature type="transmembrane region" description="Helical" evidence="8">
    <location>
        <begin position="443"/>
        <end position="462"/>
    </location>
</feature>
<feature type="transmembrane region" description="Helical" evidence="8">
    <location>
        <begin position="60"/>
        <end position="78"/>
    </location>
</feature>
<keyword evidence="7 8" id="KW-0472">Membrane</keyword>
<organism evidence="9">
    <name type="scientific">bioreactor metagenome</name>
    <dbReference type="NCBI Taxonomy" id="1076179"/>
    <lineage>
        <taxon>unclassified sequences</taxon>
        <taxon>metagenomes</taxon>
        <taxon>ecological metagenomes</taxon>
    </lineage>
</organism>
<reference evidence="9" key="1">
    <citation type="submission" date="2019-08" db="EMBL/GenBank/DDBJ databases">
        <authorList>
            <person name="Kucharzyk K."/>
            <person name="Murdoch R.W."/>
            <person name="Higgins S."/>
            <person name="Loffler F."/>
        </authorList>
    </citation>
    <scope>NUCLEOTIDE SEQUENCE</scope>
</reference>
<feature type="transmembrane region" description="Helical" evidence="8">
    <location>
        <begin position="265"/>
        <end position="288"/>
    </location>
</feature>
<evidence type="ECO:0000256" key="7">
    <source>
        <dbReference type="ARBA" id="ARBA00023136"/>
    </source>
</evidence>
<evidence type="ECO:0000256" key="8">
    <source>
        <dbReference type="SAM" id="Phobius"/>
    </source>
</evidence>
<dbReference type="GO" id="GO:0030001">
    <property type="term" value="P:metal ion transport"/>
    <property type="evidence" value="ECO:0007669"/>
    <property type="project" value="UniProtKB-ARBA"/>
</dbReference>
<keyword evidence="4 8" id="KW-0812">Transmembrane</keyword>
<dbReference type="Pfam" id="PF02386">
    <property type="entry name" value="TrkH"/>
    <property type="match status" value="1"/>
</dbReference>
<proteinExistence type="predicted"/>
<keyword evidence="3" id="KW-1003">Cell membrane</keyword>
<accession>A0A644YQN2</accession>
<feature type="transmembrane region" description="Helical" evidence="8">
    <location>
        <begin position="123"/>
        <end position="143"/>
    </location>
</feature>
<evidence type="ECO:0000313" key="9">
    <source>
        <dbReference type="EMBL" id="MPM30790.1"/>
    </source>
</evidence>
<feature type="transmembrane region" description="Helical" evidence="8">
    <location>
        <begin position="300"/>
        <end position="319"/>
    </location>
</feature>
<evidence type="ECO:0000256" key="6">
    <source>
        <dbReference type="ARBA" id="ARBA00023065"/>
    </source>
</evidence>
<dbReference type="EMBL" id="VSSQ01005890">
    <property type="protein sequence ID" value="MPM30790.1"/>
    <property type="molecule type" value="Genomic_DNA"/>
</dbReference>
<comment type="caution">
    <text evidence="9">The sequence shown here is derived from an EMBL/GenBank/DDBJ whole genome shotgun (WGS) entry which is preliminary data.</text>
</comment>
<evidence type="ECO:0000256" key="2">
    <source>
        <dbReference type="ARBA" id="ARBA00022448"/>
    </source>
</evidence>
<evidence type="ECO:0000256" key="5">
    <source>
        <dbReference type="ARBA" id="ARBA00022989"/>
    </source>
</evidence>
<feature type="transmembrane region" description="Helical" evidence="8">
    <location>
        <begin position="508"/>
        <end position="529"/>
    </location>
</feature>
<comment type="subcellular location">
    <subcellularLocation>
        <location evidence="1">Cell membrane</location>
        <topology evidence="1">Multi-pass membrane protein</topology>
    </subcellularLocation>
</comment>
<name>A0A644YQN2_9ZZZZ</name>
<dbReference type="PANTHER" id="PTHR32024:SF1">
    <property type="entry name" value="KTR SYSTEM POTASSIUM UPTAKE PROTEIN B"/>
    <property type="match status" value="1"/>
</dbReference>
<feature type="transmembrane region" description="Helical" evidence="8">
    <location>
        <begin position="331"/>
        <end position="356"/>
    </location>
</feature>
<keyword evidence="5 8" id="KW-1133">Transmembrane helix</keyword>
<keyword evidence="6" id="KW-0406">Ion transport</keyword>
<evidence type="ECO:0000256" key="3">
    <source>
        <dbReference type="ARBA" id="ARBA00022475"/>
    </source>
</evidence>
<evidence type="ECO:0008006" key="10">
    <source>
        <dbReference type="Google" id="ProtNLM"/>
    </source>
</evidence>